<dbReference type="CDD" id="cd04590">
    <property type="entry name" value="CBS_pair_CorC_HlyC_assoc"/>
    <property type="match status" value="1"/>
</dbReference>
<dbReference type="GO" id="GO:0050660">
    <property type="term" value="F:flavin adenine dinucleotide binding"/>
    <property type="evidence" value="ECO:0007669"/>
    <property type="project" value="InterPro"/>
</dbReference>
<dbReference type="Gene3D" id="3.10.580.10">
    <property type="entry name" value="CBS-domain"/>
    <property type="match status" value="1"/>
</dbReference>
<evidence type="ECO:0000256" key="1">
    <source>
        <dbReference type="ARBA" id="ARBA00004651"/>
    </source>
</evidence>
<feature type="domain" description="CBS" evidence="12">
    <location>
        <begin position="278"/>
        <end position="335"/>
    </location>
</feature>
<dbReference type="Gene3D" id="3.30.465.10">
    <property type="match status" value="1"/>
</dbReference>
<evidence type="ECO:0000256" key="5">
    <source>
        <dbReference type="ARBA" id="ARBA00022737"/>
    </source>
</evidence>
<dbReference type="Pfam" id="PF03471">
    <property type="entry name" value="CorC_HlyC"/>
    <property type="match status" value="1"/>
</dbReference>
<keyword evidence="15" id="KW-1185">Reference proteome</keyword>
<feature type="transmembrane region" description="Helical" evidence="11">
    <location>
        <begin position="6"/>
        <end position="30"/>
    </location>
</feature>
<dbReference type="Proteomes" id="UP000219331">
    <property type="component" value="Unassembled WGS sequence"/>
</dbReference>
<evidence type="ECO:0000313" key="14">
    <source>
        <dbReference type="EMBL" id="SOC00199.1"/>
    </source>
</evidence>
<evidence type="ECO:0000256" key="7">
    <source>
        <dbReference type="ARBA" id="ARBA00023122"/>
    </source>
</evidence>
<feature type="domain" description="CBS" evidence="12">
    <location>
        <begin position="210"/>
        <end position="271"/>
    </location>
</feature>
<dbReference type="InterPro" id="IPR046342">
    <property type="entry name" value="CBS_dom_sf"/>
</dbReference>
<dbReference type="PANTHER" id="PTHR22777:SF32">
    <property type="entry name" value="UPF0053 INNER MEMBRANE PROTEIN YFJD"/>
    <property type="match status" value="1"/>
</dbReference>
<dbReference type="FunFam" id="3.10.580.10:FF:000002">
    <property type="entry name" value="Magnesium/cobalt efflux protein CorC"/>
    <property type="match status" value="1"/>
</dbReference>
<dbReference type="OrthoDB" id="9797674at2"/>
<evidence type="ECO:0000256" key="2">
    <source>
        <dbReference type="ARBA" id="ARBA00006446"/>
    </source>
</evidence>
<dbReference type="InterPro" id="IPR036318">
    <property type="entry name" value="FAD-bd_PCMH-like_sf"/>
</dbReference>
<evidence type="ECO:0000259" key="13">
    <source>
        <dbReference type="PROSITE" id="PS51846"/>
    </source>
</evidence>
<keyword evidence="5" id="KW-0677">Repeat</keyword>
<dbReference type="InterPro" id="IPR016169">
    <property type="entry name" value="FAD-bd_PCMH_sub2"/>
</dbReference>
<feature type="transmembrane region" description="Helical" evidence="11">
    <location>
        <begin position="62"/>
        <end position="81"/>
    </location>
</feature>
<dbReference type="SUPFAM" id="SSF54631">
    <property type="entry name" value="CBS-domain pair"/>
    <property type="match status" value="1"/>
</dbReference>
<feature type="transmembrane region" description="Helical" evidence="11">
    <location>
        <begin position="93"/>
        <end position="112"/>
    </location>
</feature>
<dbReference type="PANTHER" id="PTHR22777">
    <property type="entry name" value="HEMOLYSIN-RELATED"/>
    <property type="match status" value="1"/>
</dbReference>
<dbReference type="STRING" id="538381.GCA_001696535_04350"/>
<feature type="domain" description="CNNM transmembrane" evidence="13">
    <location>
        <begin position="2"/>
        <end position="191"/>
    </location>
</feature>
<evidence type="ECO:0000256" key="8">
    <source>
        <dbReference type="ARBA" id="ARBA00023136"/>
    </source>
</evidence>
<dbReference type="PROSITE" id="PS51846">
    <property type="entry name" value="CNNM"/>
    <property type="match status" value="1"/>
</dbReference>
<keyword evidence="3" id="KW-1003">Cell membrane</keyword>
<reference evidence="14 15" key="1">
    <citation type="submission" date="2017-08" db="EMBL/GenBank/DDBJ databases">
        <authorList>
            <person name="de Groot N.N."/>
        </authorList>
    </citation>
    <scope>NUCLEOTIDE SEQUENCE [LARGE SCALE GENOMIC DNA]</scope>
    <source>
        <strain evidence="14 15">USBA 352</strain>
    </source>
</reference>
<feature type="transmembrane region" description="Helical" evidence="11">
    <location>
        <begin position="124"/>
        <end position="146"/>
    </location>
</feature>
<dbReference type="SMART" id="SM01091">
    <property type="entry name" value="CorC_HlyC"/>
    <property type="match status" value="1"/>
</dbReference>
<keyword evidence="4 10" id="KW-0812">Transmembrane</keyword>
<dbReference type="Pfam" id="PF01595">
    <property type="entry name" value="CNNM"/>
    <property type="match status" value="1"/>
</dbReference>
<dbReference type="InterPro" id="IPR005170">
    <property type="entry name" value="Transptr-assoc_dom"/>
</dbReference>
<accession>A0A285S530</accession>
<evidence type="ECO:0000256" key="3">
    <source>
        <dbReference type="ARBA" id="ARBA00022475"/>
    </source>
</evidence>
<evidence type="ECO:0000256" key="11">
    <source>
        <dbReference type="SAM" id="Phobius"/>
    </source>
</evidence>
<name>A0A285S530_9HYPH</name>
<dbReference type="InterPro" id="IPR002550">
    <property type="entry name" value="CNNM"/>
</dbReference>
<dbReference type="RefSeq" id="WP_097174340.1">
    <property type="nucleotide sequence ID" value="NZ_OBML01000003.1"/>
</dbReference>
<comment type="similarity">
    <text evidence="2">Belongs to the UPF0053 family. Hemolysin C subfamily.</text>
</comment>
<dbReference type="InterPro" id="IPR000644">
    <property type="entry name" value="CBS_dom"/>
</dbReference>
<keyword evidence="7 9" id="KW-0129">CBS domain</keyword>
<dbReference type="InterPro" id="IPR044751">
    <property type="entry name" value="Ion_transp-like_CBS"/>
</dbReference>
<evidence type="ECO:0000259" key="12">
    <source>
        <dbReference type="PROSITE" id="PS51371"/>
    </source>
</evidence>
<keyword evidence="8 10" id="KW-0472">Membrane</keyword>
<evidence type="ECO:0000256" key="6">
    <source>
        <dbReference type="ARBA" id="ARBA00022989"/>
    </source>
</evidence>
<evidence type="ECO:0000313" key="15">
    <source>
        <dbReference type="Proteomes" id="UP000219331"/>
    </source>
</evidence>
<dbReference type="GO" id="GO:0005886">
    <property type="term" value="C:plasma membrane"/>
    <property type="evidence" value="ECO:0007669"/>
    <property type="project" value="UniProtKB-SubCell"/>
</dbReference>
<dbReference type="SMART" id="SM00116">
    <property type="entry name" value="CBS"/>
    <property type="match status" value="2"/>
</dbReference>
<proteinExistence type="inferred from homology"/>
<dbReference type="SUPFAM" id="SSF56176">
    <property type="entry name" value="FAD-binding/transporter-associated domain-like"/>
    <property type="match status" value="1"/>
</dbReference>
<dbReference type="PROSITE" id="PS51371">
    <property type="entry name" value="CBS"/>
    <property type="match status" value="2"/>
</dbReference>
<dbReference type="Pfam" id="PF00571">
    <property type="entry name" value="CBS"/>
    <property type="match status" value="2"/>
</dbReference>
<organism evidence="14 15">
    <name type="scientific">Stappia indica</name>
    <dbReference type="NCBI Taxonomy" id="538381"/>
    <lineage>
        <taxon>Bacteria</taxon>
        <taxon>Pseudomonadati</taxon>
        <taxon>Pseudomonadota</taxon>
        <taxon>Alphaproteobacteria</taxon>
        <taxon>Hyphomicrobiales</taxon>
        <taxon>Stappiaceae</taxon>
        <taxon>Stappia</taxon>
    </lineage>
</organism>
<sequence length="451" mass="48860">MSDASLWLSILAIIVLLVMSGFFSGSETALTAASRARMLQLEKTGDRRATVVSRLIMVRERLIGALLLGNNLVNILASALATNVLLSLFGDAGVVYATLVMTALVLIFSEVLPKTWAISNPDGFAIAVSPVVRVVVIVFGPVVSAVEMIVRALLRLFGVDVSENRNVLSAHEELRGTVDLQHLEGGLVKAERDRIGGLLDLADLEVSDVMVHRTKMNTLNADEPVDRLIQDALASPHTRLPLWRGQTDNYIGVLHAKDLLRALAAAGGDASSIDIEQIVSPPWFVPDTTSLQDQLNAFLKRKAHFALVIDEYGEVMGLVTLEDILEEIVGEISDEHDVELAGVRPQPDGSIIVDGGVPIRDLNRAVDWRLPDDEATTIAGLVIHEARMIPEERQAFTFHGYRFTVLKREKNRVTRLKITPLSKEVAGSVKAVFAGHAAATAQAPAPTVQPG</sequence>
<evidence type="ECO:0000256" key="10">
    <source>
        <dbReference type="PROSITE-ProRule" id="PRU01193"/>
    </source>
</evidence>
<comment type="subcellular location">
    <subcellularLocation>
        <location evidence="1">Cell membrane</location>
        <topology evidence="1">Multi-pass membrane protein</topology>
    </subcellularLocation>
</comment>
<protein>
    <submittedName>
        <fullName evidence="14">Mg2+ and Co2+ transporter CorB, contains DUF21, CBS pair, and CorC-HlyC domains</fullName>
    </submittedName>
</protein>
<evidence type="ECO:0000256" key="9">
    <source>
        <dbReference type="PROSITE-ProRule" id="PRU00703"/>
    </source>
</evidence>
<dbReference type="EMBL" id="OBML01000003">
    <property type="protein sequence ID" value="SOC00199.1"/>
    <property type="molecule type" value="Genomic_DNA"/>
</dbReference>
<gene>
    <name evidence="14" type="ORF">SAMN05421512_103239</name>
</gene>
<evidence type="ECO:0000256" key="4">
    <source>
        <dbReference type="ARBA" id="ARBA00022692"/>
    </source>
</evidence>
<keyword evidence="6 10" id="KW-1133">Transmembrane helix</keyword>
<dbReference type="AlphaFoldDB" id="A0A285S530"/>